<reference evidence="3 4" key="1">
    <citation type="journal article" date="2017" name="Gigascience">
        <title>Draft genome of the honey bee ectoparasitic mite, Tropilaelaps mercedesae, is shaped by the parasitic life history.</title>
        <authorList>
            <person name="Dong X."/>
            <person name="Armstrong S.D."/>
            <person name="Xia D."/>
            <person name="Makepeace B.L."/>
            <person name="Darby A.C."/>
            <person name="Kadowaki T."/>
        </authorList>
    </citation>
    <scope>NUCLEOTIDE SEQUENCE [LARGE SCALE GENOMIC DNA]</scope>
    <source>
        <strain evidence="3">Wuxi-XJTLU</strain>
    </source>
</reference>
<feature type="transmembrane region" description="Helical" evidence="2">
    <location>
        <begin position="345"/>
        <end position="372"/>
    </location>
</feature>
<dbReference type="InParanoid" id="A0A1V9Y2X1"/>
<organism evidence="3 4">
    <name type="scientific">Tropilaelaps mercedesae</name>
    <dbReference type="NCBI Taxonomy" id="418985"/>
    <lineage>
        <taxon>Eukaryota</taxon>
        <taxon>Metazoa</taxon>
        <taxon>Ecdysozoa</taxon>
        <taxon>Arthropoda</taxon>
        <taxon>Chelicerata</taxon>
        <taxon>Arachnida</taxon>
        <taxon>Acari</taxon>
        <taxon>Parasitiformes</taxon>
        <taxon>Mesostigmata</taxon>
        <taxon>Gamasina</taxon>
        <taxon>Dermanyssoidea</taxon>
        <taxon>Laelapidae</taxon>
        <taxon>Tropilaelaps</taxon>
    </lineage>
</organism>
<evidence type="ECO:0000256" key="1">
    <source>
        <dbReference type="SAM" id="MobiDB-lite"/>
    </source>
</evidence>
<proteinExistence type="predicted"/>
<name>A0A1V9Y2X1_9ACAR</name>
<dbReference type="Pfam" id="PF07690">
    <property type="entry name" value="MFS_1"/>
    <property type="match status" value="1"/>
</dbReference>
<keyword evidence="2" id="KW-0812">Transmembrane</keyword>
<gene>
    <name evidence="3" type="ORF">BIW11_05318</name>
</gene>
<evidence type="ECO:0000256" key="2">
    <source>
        <dbReference type="SAM" id="Phobius"/>
    </source>
</evidence>
<feature type="transmembrane region" description="Helical" evidence="2">
    <location>
        <begin position="247"/>
        <end position="264"/>
    </location>
</feature>
<dbReference type="EMBL" id="MNPL01000397">
    <property type="protein sequence ID" value="OQR80060.1"/>
    <property type="molecule type" value="Genomic_DNA"/>
</dbReference>
<dbReference type="Gene3D" id="1.20.1250.20">
    <property type="entry name" value="MFS general substrate transporter like domains"/>
    <property type="match status" value="1"/>
</dbReference>
<protein>
    <recommendedName>
        <fullName evidence="5">Monocarboxylate transporter 12-like</fullName>
    </recommendedName>
</protein>
<evidence type="ECO:0008006" key="5">
    <source>
        <dbReference type="Google" id="ProtNLM"/>
    </source>
</evidence>
<feature type="transmembrane region" description="Helical" evidence="2">
    <location>
        <begin position="186"/>
        <end position="204"/>
    </location>
</feature>
<feature type="compositionally biased region" description="Low complexity" evidence="1">
    <location>
        <begin position="1"/>
        <end position="18"/>
    </location>
</feature>
<dbReference type="Proteomes" id="UP000192247">
    <property type="component" value="Unassembled WGS sequence"/>
</dbReference>
<feature type="transmembrane region" description="Helical" evidence="2">
    <location>
        <begin position="116"/>
        <end position="134"/>
    </location>
</feature>
<dbReference type="SUPFAM" id="SSF103473">
    <property type="entry name" value="MFS general substrate transporter"/>
    <property type="match status" value="1"/>
</dbReference>
<dbReference type="GO" id="GO:0008028">
    <property type="term" value="F:monocarboxylic acid transmembrane transporter activity"/>
    <property type="evidence" value="ECO:0007669"/>
    <property type="project" value="TreeGrafter"/>
</dbReference>
<dbReference type="InterPro" id="IPR036259">
    <property type="entry name" value="MFS_trans_sf"/>
</dbReference>
<dbReference type="AlphaFoldDB" id="A0A1V9Y2X1"/>
<dbReference type="OrthoDB" id="6492614at2759"/>
<accession>A0A1V9Y2X1</accession>
<sequence>MMADTTSTKSSRTTSIPSPDDDEEEPQEVTPLRDPTSKVTGDADCCDVQLANVVQPQSSALTPKSDSKNGSIAIIEKLQMAEAGEERSPVSEDQGGEAGDEDCCLGGIEVDSRQSWLVALSCAWVMFWTLLVNRTSSVIYVSLNEELGMLREEAAAPFSMAGAVSNIFAVISGLLIRLLHLPRVSALGTLLTSLGIILAASIFNPVAIKYSIGVITAIGQSLIFPTNMVAVNTYFVQHRTTASGISYIGGALVSFIMPDVYHALVKRFGLRMTLASIGVLTLNALVGVFTLRIPPRPKRVDINTCNNNTMIKASDDKPKLSKSALNLDEVWKNPRKHLAFMRRPIFYLIMMSGIVFAYILVLFNVTVVAFAMEKVYKDPKLALWFYAAGDVIGRLFSGQLSGNGIDKFRYEFWEKLKKVLSSTK</sequence>
<feature type="transmembrane region" description="Helical" evidence="2">
    <location>
        <begin position="154"/>
        <end position="179"/>
    </location>
</feature>
<dbReference type="PANTHER" id="PTHR11360">
    <property type="entry name" value="MONOCARBOXYLATE TRANSPORTER"/>
    <property type="match status" value="1"/>
</dbReference>
<feature type="transmembrane region" description="Helical" evidence="2">
    <location>
        <begin position="270"/>
        <end position="291"/>
    </location>
</feature>
<keyword evidence="4" id="KW-1185">Reference proteome</keyword>
<dbReference type="InterPro" id="IPR050327">
    <property type="entry name" value="Proton-linked_MCT"/>
</dbReference>
<comment type="caution">
    <text evidence="3">The sequence shown here is derived from an EMBL/GenBank/DDBJ whole genome shotgun (WGS) entry which is preliminary data.</text>
</comment>
<dbReference type="PANTHER" id="PTHR11360:SF303">
    <property type="entry name" value="MAJOR FACILITATOR SUPERFAMILY (MFS) PROFILE DOMAIN-CONTAINING PROTEIN"/>
    <property type="match status" value="1"/>
</dbReference>
<keyword evidence="2" id="KW-1133">Transmembrane helix</keyword>
<feature type="transmembrane region" description="Helical" evidence="2">
    <location>
        <begin position="210"/>
        <end position="235"/>
    </location>
</feature>
<keyword evidence="2" id="KW-0472">Membrane</keyword>
<feature type="region of interest" description="Disordered" evidence="1">
    <location>
        <begin position="1"/>
        <end position="41"/>
    </location>
</feature>
<evidence type="ECO:0000313" key="3">
    <source>
        <dbReference type="EMBL" id="OQR80060.1"/>
    </source>
</evidence>
<dbReference type="InterPro" id="IPR011701">
    <property type="entry name" value="MFS"/>
</dbReference>
<evidence type="ECO:0000313" key="4">
    <source>
        <dbReference type="Proteomes" id="UP000192247"/>
    </source>
</evidence>